<protein>
    <submittedName>
        <fullName evidence="2">Uncharacterized protein</fullName>
    </submittedName>
</protein>
<reference evidence="2" key="2">
    <citation type="submission" date="2018-05" db="EMBL/GenBank/DDBJ databases">
        <title>OgluRS3 (Oryza glumaepatula Reference Sequence Version 3).</title>
        <authorList>
            <person name="Zhang J."/>
            <person name="Kudrna D."/>
            <person name="Lee S."/>
            <person name="Talag J."/>
            <person name="Welchert J."/>
            <person name="Wing R.A."/>
        </authorList>
    </citation>
    <scope>NUCLEOTIDE SEQUENCE [LARGE SCALE GENOMIC DNA]</scope>
</reference>
<reference evidence="2" key="1">
    <citation type="submission" date="2015-04" db="UniProtKB">
        <authorList>
            <consortium name="EnsemblPlants"/>
        </authorList>
    </citation>
    <scope>IDENTIFICATION</scope>
</reference>
<keyword evidence="3" id="KW-1185">Reference proteome</keyword>
<dbReference type="HOGENOM" id="CLU_1430086_0_0_1"/>
<evidence type="ECO:0000256" key="1">
    <source>
        <dbReference type="SAM" id="MobiDB-lite"/>
    </source>
</evidence>
<feature type="region of interest" description="Disordered" evidence="1">
    <location>
        <begin position="1"/>
        <end position="23"/>
    </location>
</feature>
<organism evidence="2">
    <name type="scientific">Oryza glumipatula</name>
    <dbReference type="NCBI Taxonomy" id="40148"/>
    <lineage>
        <taxon>Eukaryota</taxon>
        <taxon>Viridiplantae</taxon>
        <taxon>Streptophyta</taxon>
        <taxon>Embryophyta</taxon>
        <taxon>Tracheophyta</taxon>
        <taxon>Spermatophyta</taxon>
        <taxon>Magnoliopsida</taxon>
        <taxon>Liliopsida</taxon>
        <taxon>Poales</taxon>
        <taxon>Poaceae</taxon>
        <taxon>BOP clade</taxon>
        <taxon>Oryzoideae</taxon>
        <taxon>Oryzeae</taxon>
        <taxon>Oryzinae</taxon>
        <taxon>Oryza</taxon>
    </lineage>
</organism>
<evidence type="ECO:0000313" key="3">
    <source>
        <dbReference type="Proteomes" id="UP000026961"/>
    </source>
</evidence>
<dbReference type="EnsemblPlants" id="OGLUM06G25810.1">
    <property type="protein sequence ID" value="OGLUM06G25810.1"/>
    <property type="gene ID" value="OGLUM06G25810"/>
</dbReference>
<dbReference type="Proteomes" id="UP000026961">
    <property type="component" value="Chromosome 6"/>
</dbReference>
<dbReference type="Gramene" id="OGLUM06G25810.1">
    <property type="protein sequence ID" value="OGLUM06G25810.1"/>
    <property type="gene ID" value="OGLUM06G25810"/>
</dbReference>
<feature type="compositionally biased region" description="Basic and acidic residues" evidence="1">
    <location>
        <begin position="55"/>
        <end position="65"/>
    </location>
</feature>
<accession>A0A0E0AD70</accession>
<feature type="region of interest" description="Disordered" evidence="1">
    <location>
        <begin position="55"/>
        <end position="82"/>
    </location>
</feature>
<name>A0A0E0AD70_9ORYZ</name>
<evidence type="ECO:0000313" key="2">
    <source>
        <dbReference type="EnsemblPlants" id="OGLUM06G25810.1"/>
    </source>
</evidence>
<sequence>MATTTTMEIRNSRGAGGAKCKGVAGEEEEDTATALRTACCHCCLAFTAIEKGRGAERRVAADHTHPHTHPQQQQRSGAEERRVAEIAAATGKWVGWWGGGPSSSAASHMLYVARDNVRGRGCRTRAKTERFLGAFVRSTGGVACAAVAVMSERSTCGTVAGSRADQAGGGWMDGWTDQTGWLARPPMRDN</sequence>
<dbReference type="AlphaFoldDB" id="A0A0E0AD70"/>
<proteinExistence type="predicted"/>